<dbReference type="Proteomes" id="UP000190625">
    <property type="component" value="Unassembled WGS sequence"/>
</dbReference>
<accession>A0A1T4LFQ7</accession>
<dbReference type="SMART" id="SM00283">
    <property type="entry name" value="MA"/>
    <property type="match status" value="1"/>
</dbReference>
<organism evidence="5 6">
    <name type="scientific">Selenihalanaerobacter shriftii</name>
    <dbReference type="NCBI Taxonomy" id="142842"/>
    <lineage>
        <taxon>Bacteria</taxon>
        <taxon>Bacillati</taxon>
        <taxon>Bacillota</taxon>
        <taxon>Clostridia</taxon>
        <taxon>Halanaerobiales</taxon>
        <taxon>Halobacteroidaceae</taxon>
        <taxon>Selenihalanaerobacter</taxon>
    </lineage>
</organism>
<dbReference type="Pfam" id="PF00015">
    <property type="entry name" value="MCPsignal"/>
    <property type="match status" value="1"/>
</dbReference>
<dbReference type="PANTHER" id="PTHR32089">
    <property type="entry name" value="METHYL-ACCEPTING CHEMOTAXIS PROTEIN MCPB"/>
    <property type="match status" value="1"/>
</dbReference>
<evidence type="ECO:0000259" key="4">
    <source>
        <dbReference type="PROSITE" id="PS50111"/>
    </source>
</evidence>
<dbReference type="SUPFAM" id="SSF58104">
    <property type="entry name" value="Methyl-accepting chemotaxis protein (MCP) signaling domain"/>
    <property type="match status" value="1"/>
</dbReference>
<keyword evidence="6" id="KW-1185">Reference proteome</keyword>
<dbReference type="Gene3D" id="1.10.287.950">
    <property type="entry name" value="Methyl-accepting chemotaxis protein"/>
    <property type="match status" value="1"/>
</dbReference>
<dbReference type="RefSeq" id="WP_078809603.1">
    <property type="nucleotide sequence ID" value="NZ_FUWM01000008.1"/>
</dbReference>
<sequence length="262" mass="29670">MFEFLNKYKDYNQLKEELERAEIDKASLQKELINKEEKIAQLEAKIEEINGENNSKDEIIEMMNHMQTEDEWIIGKVDDINNLSNQVLDKTINSQKEIRVMLTELQESNQQLTRFSEIFNKLIKNIKGINELAAEINGIADQTNLLALNASIEAARVGEAGQGFAVVADEIKQLAVETSQLLEDITQTTDQIYTLSSDSEDKVETLDDNLNSNLHIAEELTMKFKETTELINNIFEEVDVINQAGGDHLGLGNNIVAVLREE</sequence>
<dbReference type="STRING" id="142842.SAMN02745118_01114"/>
<evidence type="ECO:0000313" key="5">
    <source>
        <dbReference type="EMBL" id="SJZ53456.1"/>
    </source>
</evidence>
<name>A0A1T4LFQ7_9FIRM</name>
<dbReference type="GO" id="GO:0007165">
    <property type="term" value="P:signal transduction"/>
    <property type="evidence" value="ECO:0007669"/>
    <property type="project" value="UniProtKB-KW"/>
</dbReference>
<dbReference type="EMBL" id="FUWM01000008">
    <property type="protein sequence ID" value="SJZ53456.1"/>
    <property type="molecule type" value="Genomic_DNA"/>
</dbReference>
<dbReference type="OrthoDB" id="9816519at2"/>
<evidence type="ECO:0000256" key="1">
    <source>
        <dbReference type="ARBA" id="ARBA00023224"/>
    </source>
</evidence>
<dbReference type="PROSITE" id="PS50111">
    <property type="entry name" value="CHEMOTAXIS_TRANSDUC_2"/>
    <property type="match status" value="1"/>
</dbReference>
<proteinExistence type="predicted"/>
<feature type="domain" description="Methyl-accepting transducer" evidence="4">
    <location>
        <begin position="57"/>
        <end position="262"/>
    </location>
</feature>
<reference evidence="6" key="1">
    <citation type="submission" date="2017-02" db="EMBL/GenBank/DDBJ databases">
        <authorList>
            <person name="Varghese N."/>
            <person name="Submissions S."/>
        </authorList>
    </citation>
    <scope>NUCLEOTIDE SEQUENCE [LARGE SCALE GENOMIC DNA]</scope>
    <source>
        <strain evidence="6">ATCC BAA-73</strain>
    </source>
</reference>
<keyword evidence="1 2" id="KW-0807">Transducer</keyword>
<dbReference type="AlphaFoldDB" id="A0A1T4LFQ7"/>
<dbReference type="PANTHER" id="PTHR32089:SF112">
    <property type="entry name" value="LYSOZYME-LIKE PROTEIN-RELATED"/>
    <property type="match status" value="1"/>
</dbReference>
<evidence type="ECO:0000313" key="6">
    <source>
        <dbReference type="Proteomes" id="UP000190625"/>
    </source>
</evidence>
<keyword evidence="3" id="KW-0175">Coiled coil</keyword>
<dbReference type="InterPro" id="IPR004089">
    <property type="entry name" value="MCPsignal_dom"/>
</dbReference>
<dbReference type="GO" id="GO:0016020">
    <property type="term" value="C:membrane"/>
    <property type="evidence" value="ECO:0007669"/>
    <property type="project" value="InterPro"/>
</dbReference>
<feature type="coiled-coil region" evidence="3">
    <location>
        <begin position="1"/>
        <end position="59"/>
    </location>
</feature>
<gene>
    <name evidence="5" type="ORF">SAMN02745118_01114</name>
</gene>
<evidence type="ECO:0000256" key="3">
    <source>
        <dbReference type="SAM" id="Coils"/>
    </source>
</evidence>
<protein>
    <submittedName>
        <fullName evidence="5">Methyl-accepting chemotaxis protein</fullName>
    </submittedName>
</protein>
<evidence type="ECO:0000256" key="2">
    <source>
        <dbReference type="PROSITE-ProRule" id="PRU00284"/>
    </source>
</evidence>